<proteinExistence type="predicted"/>
<evidence type="ECO:0000313" key="2">
    <source>
        <dbReference type="EMBL" id="RSK42014.1"/>
    </source>
</evidence>
<name>A0A428K6C0_9FLAO</name>
<protein>
    <submittedName>
        <fullName evidence="2">Redoxin domain-containing protein</fullName>
    </submittedName>
</protein>
<accession>A0A428K6C0</accession>
<comment type="caution">
    <text evidence="2">The sequence shown here is derived from an EMBL/GenBank/DDBJ whole genome shotgun (WGS) entry which is preliminary data.</text>
</comment>
<gene>
    <name evidence="2" type="ORF">EJA19_03800</name>
</gene>
<dbReference type="RefSeq" id="WP_125467002.1">
    <property type="nucleotide sequence ID" value="NZ_RWBG01000001.1"/>
</dbReference>
<dbReference type="EMBL" id="RWBG01000001">
    <property type="protein sequence ID" value="RSK42014.1"/>
    <property type="molecule type" value="Genomic_DNA"/>
</dbReference>
<dbReference type="OrthoDB" id="1352984at2"/>
<dbReference type="InterPro" id="IPR036249">
    <property type="entry name" value="Thioredoxin-like_sf"/>
</dbReference>
<sequence length="143" mass="16338">MTSKINSIIVQDFEHTSIDLLSAYQEQNLLLLLYNNQCLGCTGRAIPLAYKLQNMFPNITVIGIHSNFNNEKTTEEDIKSIFTTKELPFPIYLDENHSIYDAFNSEGTPQWLIIDKNNILYRSIFGSQANAENRLLYALESLA</sequence>
<keyword evidence="3" id="KW-1185">Reference proteome</keyword>
<feature type="domain" description="Alkyl hydroperoxide reductase subunit C/ Thiol specific antioxidant" evidence="1">
    <location>
        <begin position="11"/>
        <end position="120"/>
    </location>
</feature>
<dbReference type="AlphaFoldDB" id="A0A428K6C0"/>
<dbReference type="Gene3D" id="3.40.30.10">
    <property type="entry name" value="Glutaredoxin"/>
    <property type="match status" value="1"/>
</dbReference>
<evidence type="ECO:0000259" key="1">
    <source>
        <dbReference type="Pfam" id="PF00578"/>
    </source>
</evidence>
<dbReference type="GO" id="GO:0016209">
    <property type="term" value="F:antioxidant activity"/>
    <property type="evidence" value="ECO:0007669"/>
    <property type="project" value="InterPro"/>
</dbReference>
<organism evidence="2 3">
    <name type="scientific">Mangrovimonas spongiae</name>
    <dbReference type="NCBI Taxonomy" id="2494697"/>
    <lineage>
        <taxon>Bacteria</taxon>
        <taxon>Pseudomonadati</taxon>
        <taxon>Bacteroidota</taxon>
        <taxon>Flavobacteriia</taxon>
        <taxon>Flavobacteriales</taxon>
        <taxon>Flavobacteriaceae</taxon>
        <taxon>Mangrovimonas</taxon>
    </lineage>
</organism>
<reference evidence="2 3" key="1">
    <citation type="submission" date="2018-12" db="EMBL/GenBank/DDBJ databases">
        <title>Mangrovimonas spongiae sp. nov., a novel member of the genus Mangrovimonas isolated from marine sponge.</title>
        <authorList>
            <person name="Zhuang L."/>
            <person name="Luo L."/>
        </authorList>
    </citation>
    <scope>NUCLEOTIDE SEQUENCE [LARGE SCALE GENOMIC DNA]</scope>
    <source>
        <strain evidence="2 3">HN-E26</strain>
    </source>
</reference>
<dbReference type="SUPFAM" id="SSF52833">
    <property type="entry name" value="Thioredoxin-like"/>
    <property type="match status" value="1"/>
</dbReference>
<dbReference type="InterPro" id="IPR000866">
    <property type="entry name" value="AhpC/TSA"/>
</dbReference>
<dbReference type="GO" id="GO:0016491">
    <property type="term" value="F:oxidoreductase activity"/>
    <property type="evidence" value="ECO:0007669"/>
    <property type="project" value="InterPro"/>
</dbReference>
<dbReference type="Proteomes" id="UP000270620">
    <property type="component" value="Unassembled WGS sequence"/>
</dbReference>
<dbReference type="Pfam" id="PF00578">
    <property type="entry name" value="AhpC-TSA"/>
    <property type="match status" value="1"/>
</dbReference>
<evidence type="ECO:0000313" key="3">
    <source>
        <dbReference type="Proteomes" id="UP000270620"/>
    </source>
</evidence>